<feature type="modified residue" description="N6-(pyridoxal phosphate)lysine" evidence="3">
    <location>
        <position position="211"/>
    </location>
</feature>
<evidence type="ECO:0000313" key="6">
    <source>
        <dbReference type="EMBL" id="TYZ05949.1"/>
    </source>
</evidence>
<dbReference type="InterPro" id="IPR015424">
    <property type="entry name" value="PyrdxlP-dep_Trfase"/>
</dbReference>
<evidence type="ECO:0000259" key="5">
    <source>
        <dbReference type="Pfam" id="PF00155"/>
    </source>
</evidence>
<protein>
    <submittedName>
        <fullName evidence="6">Aminotransferase class I/II-fold pyridoxal phosphate-dependent enzyme</fullName>
    </submittedName>
</protein>
<dbReference type="InterPro" id="IPR015422">
    <property type="entry name" value="PyrdxlP-dep_Trfase_small"/>
</dbReference>
<evidence type="ECO:0000256" key="2">
    <source>
        <dbReference type="PIRSR" id="PIRSR000390-1"/>
    </source>
</evidence>
<sequence length="396" mass="43982">MRSQDYDRLYLSPPHLGRHEINYLHKALEDNWVAPVGPNLDGFERDICEFTEAQACVALSSGTAAIHLGLKLLEVEAGDEVLCPSFTFVATANPIVYCGGTPVFIDSEPDTWNMCPQRLREALQARVAGGQRLPRALIIVHLYGMPARLDELLAVAREYGMPARLDELLAVAREYGIPVLEDAAEALGARYKGQPLGTFGDVGVFSFNGNKILTTSGGGALVTNRPEWAAKVRFWATQARDQAAHYQHSELGYNYRLSNLLAGIGRGQMELLEDRVKKRREIYLWYCDKLRHLPGLAFGPAEPAGSRSNRWLTTILLDAEQTAVTPEHLRLHLETRNIESRPLWKPLHLQPLFADTPMYGSAVCENLFTRGLCLPSGSAMTEGDLRRVADAIEEAF</sequence>
<comment type="similarity">
    <text evidence="1 4">Belongs to the DegT/DnrJ/EryC1 family.</text>
</comment>
<dbReference type="AlphaFoldDB" id="A0A5D6UUD3"/>
<dbReference type="InterPro" id="IPR004839">
    <property type="entry name" value="Aminotransferase_I/II_large"/>
</dbReference>
<dbReference type="RefSeq" id="WP_149072833.1">
    <property type="nucleotide sequence ID" value="NZ_VTHL01000033.1"/>
</dbReference>
<dbReference type="GO" id="GO:0008483">
    <property type="term" value="F:transaminase activity"/>
    <property type="evidence" value="ECO:0007669"/>
    <property type="project" value="UniProtKB-KW"/>
</dbReference>
<dbReference type="PIRSF" id="PIRSF000390">
    <property type="entry name" value="PLP_StrS"/>
    <property type="match status" value="1"/>
</dbReference>
<dbReference type="InterPro" id="IPR015421">
    <property type="entry name" value="PyrdxlP-dep_Trfase_major"/>
</dbReference>
<keyword evidence="6" id="KW-0032">Aminotransferase</keyword>
<dbReference type="Pfam" id="PF01041">
    <property type="entry name" value="DegT_DnrJ_EryC1"/>
    <property type="match status" value="1"/>
</dbReference>
<dbReference type="PANTHER" id="PTHR30244">
    <property type="entry name" value="TRANSAMINASE"/>
    <property type="match status" value="1"/>
</dbReference>
<evidence type="ECO:0000313" key="7">
    <source>
        <dbReference type="Proteomes" id="UP000322791"/>
    </source>
</evidence>
<feature type="domain" description="Aminotransferase class I/classII large" evidence="5">
    <location>
        <begin position="42"/>
        <end position="131"/>
    </location>
</feature>
<keyword evidence="7" id="KW-1185">Reference proteome</keyword>
<dbReference type="CDD" id="cd00616">
    <property type="entry name" value="AHBA_syn"/>
    <property type="match status" value="1"/>
</dbReference>
<dbReference type="SUPFAM" id="SSF53383">
    <property type="entry name" value="PLP-dependent transferases"/>
    <property type="match status" value="1"/>
</dbReference>
<evidence type="ECO:0000256" key="1">
    <source>
        <dbReference type="ARBA" id="ARBA00037999"/>
    </source>
</evidence>
<dbReference type="InterPro" id="IPR000653">
    <property type="entry name" value="DegT/StrS_aminotransferase"/>
</dbReference>
<name>A0A5D6UUD3_9BACT</name>
<dbReference type="PANTHER" id="PTHR30244:SF34">
    <property type="entry name" value="DTDP-4-AMINO-4,6-DIDEOXYGALACTOSE TRANSAMINASE"/>
    <property type="match status" value="1"/>
</dbReference>
<organism evidence="6 7">
    <name type="scientific">Hymenobacter lutimineralis</name>
    <dbReference type="NCBI Taxonomy" id="2606448"/>
    <lineage>
        <taxon>Bacteria</taxon>
        <taxon>Pseudomonadati</taxon>
        <taxon>Bacteroidota</taxon>
        <taxon>Cytophagia</taxon>
        <taxon>Cytophagales</taxon>
        <taxon>Hymenobacteraceae</taxon>
        <taxon>Hymenobacter</taxon>
    </lineage>
</organism>
<dbReference type="EMBL" id="VTHL01000033">
    <property type="protein sequence ID" value="TYZ05949.1"/>
    <property type="molecule type" value="Genomic_DNA"/>
</dbReference>
<dbReference type="Gene3D" id="3.40.640.10">
    <property type="entry name" value="Type I PLP-dependent aspartate aminotransferase-like (Major domain)"/>
    <property type="match status" value="2"/>
</dbReference>
<dbReference type="Pfam" id="PF00155">
    <property type="entry name" value="Aminotran_1_2"/>
    <property type="match status" value="1"/>
</dbReference>
<proteinExistence type="inferred from homology"/>
<evidence type="ECO:0000256" key="3">
    <source>
        <dbReference type="PIRSR" id="PIRSR000390-2"/>
    </source>
</evidence>
<gene>
    <name evidence="6" type="ORF">FY528_20225</name>
</gene>
<dbReference type="GO" id="GO:0030170">
    <property type="term" value="F:pyridoxal phosphate binding"/>
    <property type="evidence" value="ECO:0007669"/>
    <property type="project" value="InterPro"/>
</dbReference>
<dbReference type="Gene3D" id="3.90.1150.10">
    <property type="entry name" value="Aspartate Aminotransferase, domain 1"/>
    <property type="match status" value="1"/>
</dbReference>
<evidence type="ECO:0000256" key="4">
    <source>
        <dbReference type="RuleBase" id="RU004508"/>
    </source>
</evidence>
<dbReference type="GO" id="GO:0000271">
    <property type="term" value="P:polysaccharide biosynthetic process"/>
    <property type="evidence" value="ECO:0007669"/>
    <property type="project" value="TreeGrafter"/>
</dbReference>
<reference evidence="6 7" key="1">
    <citation type="submission" date="2019-08" db="EMBL/GenBank/DDBJ databases">
        <authorList>
            <person name="Seo M.-J."/>
        </authorList>
    </citation>
    <scope>NUCLEOTIDE SEQUENCE [LARGE SCALE GENOMIC DNA]</scope>
    <source>
        <strain evidence="6 7">KIGAM108</strain>
    </source>
</reference>
<feature type="active site" description="Proton acceptor" evidence="2">
    <location>
        <position position="211"/>
    </location>
</feature>
<keyword evidence="3 4" id="KW-0663">Pyridoxal phosphate</keyword>
<keyword evidence="6" id="KW-0808">Transferase</keyword>
<comment type="caution">
    <text evidence="6">The sequence shown here is derived from an EMBL/GenBank/DDBJ whole genome shotgun (WGS) entry which is preliminary data.</text>
</comment>
<accession>A0A5D6UUD3</accession>
<dbReference type="Proteomes" id="UP000322791">
    <property type="component" value="Unassembled WGS sequence"/>
</dbReference>